<dbReference type="GO" id="GO:0051920">
    <property type="term" value="F:peroxiredoxin activity"/>
    <property type="evidence" value="ECO:0007669"/>
    <property type="project" value="InterPro"/>
</dbReference>
<dbReference type="PANTHER" id="PTHR33930:SF2">
    <property type="entry name" value="BLR3452 PROTEIN"/>
    <property type="match status" value="1"/>
</dbReference>
<dbReference type="SUPFAM" id="SSF69118">
    <property type="entry name" value="AhpD-like"/>
    <property type="match status" value="1"/>
</dbReference>
<dbReference type="InterPro" id="IPR003779">
    <property type="entry name" value="CMD-like"/>
</dbReference>
<dbReference type="RefSeq" id="WP_123290684.1">
    <property type="nucleotide sequence ID" value="NZ_RJVA01000013.1"/>
</dbReference>
<evidence type="ECO:0000259" key="1">
    <source>
        <dbReference type="Pfam" id="PF02627"/>
    </source>
</evidence>
<dbReference type="InterPro" id="IPR004675">
    <property type="entry name" value="AhpD_core"/>
</dbReference>
<feature type="domain" description="Carboxymuconolactone decarboxylase-like" evidence="1">
    <location>
        <begin position="19"/>
        <end position="96"/>
    </location>
</feature>
<evidence type="ECO:0000313" key="3">
    <source>
        <dbReference type="Proteomes" id="UP000276223"/>
    </source>
</evidence>
<dbReference type="Proteomes" id="UP000276223">
    <property type="component" value="Unassembled WGS sequence"/>
</dbReference>
<name>A0A3N1UI60_9BACT</name>
<reference evidence="2 3" key="1">
    <citation type="submission" date="2018-11" db="EMBL/GenBank/DDBJ databases">
        <title>Genomic Encyclopedia of Type Strains, Phase IV (KMG-IV): sequencing the most valuable type-strain genomes for metagenomic binning, comparative biology and taxonomic classification.</title>
        <authorList>
            <person name="Goeker M."/>
        </authorList>
    </citation>
    <scope>NUCLEOTIDE SEQUENCE [LARGE SCALE GENOMIC DNA]</scope>
    <source>
        <strain evidence="2 3">DSM 22027</strain>
    </source>
</reference>
<organism evidence="2 3">
    <name type="scientific">Desulfosoma caldarium</name>
    <dbReference type="NCBI Taxonomy" id="610254"/>
    <lineage>
        <taxon>Bacteria</taxon>
        <taxon>Pseudomonadati</taxon>
        <taxon>Thermodesulfobacteriota</taxon>
        <taxon>Syntrophobacteria</taxon>
        <taxon>Syntrophobacterales</taxon>
        <taxon>Syntrophobacteraceae</taxon>
        <taxon>Desulfosoma</taxon>
    </lineage>
</organism>
<dbReference type="InterPro" id="IPR029032">
    <property type="entry name" value="AhpD-like"/>
</dbReference>
<accession>A0A3N1UI60</accession>
<gene>
    <name evidence="2" type="ORF">EDC27_2215</name>
</gene>
<comment type="caution">
    <text evidence="2">The sequence shown here is derived from an EMBL/GenBank/DDBJ whole genome shotgun (WGS) entry which is preliminary data.</text>
</comment>
<keyword evidence="2" id="KW-0560">Oxidoreductase</keyword>
<sequence length="108" mass="11789">MNTAEKASVAFSYIQNHVPEVYEKYLEFTKTMALKGDLSDRDKELILVACSVMSQCDMCIAIHVEAAAAAGASRDQILQAALMAVAMGGSPKLMYLKYVFEALDDLFG</sequence>
<proteinExistence type="predicted"/>
<protein>
    <submittedName>
        <fullName evidence="2">AhpD family alkylhydroperoxidase</fullName>
    </submittedName>
</protein>
<dbReference type="PANTHER" id="PTHR33930">
    <property type="entry name" value="ALKYL HYDROPEROXIDE REDUCTASE AHPD"/>
    <property type="match status" value="1"/>
</dbReference>
<evidence type="ECO:0000313" key="2">
    <source>
        <dbReference type="EMBL" id="ROQ90945.1"/>
    </source>
</evidence>
<keyword evidence="3" id="KW-1185">Reference proteome</keyword>
<dbReference type="NCBIfam" id="TIGR00778">
    <property type="entry name" value="ahpD_dom"/>
    <property type="match status" value="1"/>
</dbReference>
<dbReference type="Gene3D" id="1.20.1290.10">
    <property type="entry name" value="AhpD-like"/>
    <property type="match status" value="1"/>
</dbReference>
<dbReference type="AlphaFoldDB" id="A0A3N1UI60"/>
<keyword evidence="2" id="KW-0575">Peroxidase</keyword>
<dbReference type="Pfam" id="PF02627">
    <property type="entry name" value="CMD"/>
    <property type="match status" value="1"/>
</dbReference>
<dbReference type="EMBL" id="RJVA01000013">
    <property type="protein sequence ID" value="ROQ90945.1"/>
    <property type="molecule type" value="Genomic_DNA"/>
</dbReference>
<dbReference type="OrthoDB" id="5457276at2"/>